<evidence type="ECO:0000313" key="3">
    <source>
        <dbReference type="Proteomes" id="UP000048965"/>
    </source>
</evidence>
<dbReference type="Proteomes" id="UP000048965">
    <property type="component" value="Unassembled WGS sequence"/>
</dbReference>
<dbReference type="Gene3D" id="3.90.1570.10">
    <property type="entry name" value="tt1808, chain A"/>
    <property type="match status" value="1"/>
</dbReference>
<protein>
    <recommendedName>
        <fullName evidence="1">Putative restriction endonuclease domain-containing protein</fullName>
    </recommendedName>
</protein>
<accession>A0A0N7YLH8</accession>
<dbReference type="Pfam" id="PF05685">
    <property type="entry name" value="Uma2"/>
    <property type="match status" value="1"/>
</dbReference>
<organism evidence="2 3">
    <name type="scientific">Streptomyces lydicamycinicus</name>
    <dbReference type="NCBI Taxonomy" id="1546107"/>
    <lineage>
        <taxon>Bacteria</taxon>
        <taxon>Bacillati</taxon>
        <taxon>Actinomycetota</taxon>
        <taxon>Actinomycetes</taxon>
        <taxon>Kitasatosporales</taxon>
        <taxon>Streptomycetaceae</taxon>
        <taxon>Streptomyces</taxon>
    </lineage>
</organism>
<evidence type="ECO:0000259" key="1">
    <source>
        <dbReference type="Pfam" id="PF05685"/>
    </source>
</evidence>
<reference evidence="3" key="1">
    <citation type="submission" date="2014-09" db="EMBL/GenBank/DDBJ databases">
        <title>Whole genome shotgun sequence of Streptomyces sp. NBRC 110027.</title>
        <authorList>
            <person name="Komaki H."/>
            <person name="Ichikawa N."/>
            <person name="Katano-Makiyama Y."/>
            <person name="Hosoyama A."/>
            <person name="Hashimoto M."/>
            <person name="Uohara A."/>
            <person name="Kitahashi Y."/>
            <person name="Ohji S."/>
            <person name="Kimura A."/>
            <person name="Yamazoe A."/>
            <person name="Igarashi Y."/>
            <person name="Fujita N."/>
        </authorList>
    </citation>
    <scope>NUCLEOTIDE SEQUENCE [LARGE SCALE GENOMIC DNA]</scope>
    <source>
        <strain evidence="3">NBRC 110027</strain>
    </source>
</reference>
<dbReference type="CDD" id="cd06260">
    <property type="entry name" value="DUF820-like"/>
    <property type="match status" value="1"/>
</dbReference>
<dbReference type="OrthoDB" id="4537149at2"/>
<dbReference type="RefSeq" id="WP_042154700.1">
    <property type="nucleotide sequence ID" value="NZ_BBNO01000004.1"/>
</dbReference>
<gene>
    <name evidence="2" type="ORF">TPA0598_04_04870</name>
</gene>
<dbReference type="SUPFAM" id="SSF52980">
    <property type="entry name" value="Restriction endonuclease-like"/>
    <property type="match status" value="1"/>
</dbReference>
<keyword evidence="3" id="KW-1185">Reference proteome</keyword>
<sequence length="189" mass="21108">MHDRALDEYFAEFEPPEGLRAELLRREILLTGGTDIVHNRIVSDVTDQIPHDRWHRFATQHLSFPGELSKPQPDLVVMERGRCEGSGWLVPASDVTLLLEVVSLRSADRDHGLKRSIYAAGEIPAYLIVDPYDARCVLLSEPAGAGEEADYEVQRTVSFGAPLRVDALGLKLDTSRFGTLPAVTRHRRP</sequence>
<dbReference type="PANTHER" id="PTHR35400">
    <property type="entry name" value="SLR1083 PROTEIN"/>
    <property type="match status" value="1"/>
</dbReference>
<dbReference type="PANTHER" id="PTHR35400:SF3">
    <property type="entry name" value="SLL1072 PROTEIN"/>
    <property type="match status" value="1"/>
</dbReference>
<feature type="domain" description="Putative restriction endonuclease" evidence="1">
    <location>
        <begin position="10"/>
        <end position="172"/>
    </location>
</feature>
<dbReference type="InterPro" id="IPR008538">
    <property type="entry name" value="Uma2"/>
</dbReference>
<dbReference type="AlphaFoldDB" id="A0A0N7YLH8"/>
<comment type="caution">
    <text evidence="2">The sequence shown here is derived from an EMBL/GenBank/DDBJ whole genome shotgun (WGS) entry which is preliminary data.</text>
</comment>
<proteinExistence type="predicted"/>
<reference evidence="2 3" key="2">
    <citation type="journal article" date="2015" name="Stand. Genomic Sci.">
        <title>Draft genome sequence of marine-derived Streptomyces sp. TP-A0598, a producer of anti-MRSA antibiotic lydicamycins.</title>
        <authorList>
            <person name="Komaki H."/>
            <person name="Ichikawa N."/>
            <person name="Hosoyama A."/>
            <person name="Fujita N."/>
            <person name="Igarashi Y."/>
        </authorList>
    </citation>
    <scope>NUCLEOTIDE SEQUENCE [LARGE SCALE GENOMIC DNA]</scope>
    <source>
        <strain evidence="2 3">NBRC 110027</strain>
    </source>
</reference>
<name>A0A0N7YLH8_9ACTN</name>
<dbReference type="EMBL" id="BBNO01000004">
    <property type="protein sequence ID" value="GAO08851.1"/>
    <property type="molecule type" value="Genomic_DNA"/>
</dbReference>
<evidence type="ECO:0000313" key="2">
    <source>
        <dbReference type="EMBL" id="GAO08851.1"/>
    </source>
</evidence>
<dbReference type="InterPro" id="IPR011335">
    <property type="entry name" value="Restrct_endonuc-II-like"/>
</dbReference>
<dbReference type="InterPro" id="IPR012296">
    <property type="entry name" value="Nuclease_put_TT1808"/>
</dbReference>